<protein>
    <recommendedName>
        <fullName evidence="4">Urease accessory protein UreJ</fullName>
    </recommendedName>
</protein>
<gene>
    <name evidence="2" type="ORF">GS601_00165</name>
</gene>
<feature type="transmembrane region" description="Helical" evidence="1">
    <location>
        <begin position="12"/>
        <end position="32"/>
    </location>
</feature>
<dbReference type="RefSeq" id="WP_162421130.1">
    <property type="nucleotide sequence ID" value="NZ_WVIE01000001.1"/>
</dbReference>
<keyword evidence="1" id="KW-0472">Membrane</keyword>
<feature type="transmembrane region" description="Helical" evidence="1">
    <location>
        <begin position="104"/>
        <end position="123"/>
    </location>
</feature>
<dbReference type="Proteomes" id="UP000646053">
    <property type="component" value="Unassembled WGS sequence"/>
</dbReference>
<keyword evidence="1" id="KW-0812">Transmembrane</keyword>
<dbReference type="Pfam" id="PF04955">
    <property type="entry name" value="HupE_UreJ"/>
    <property type="match status" value="1"/>
</dbReference>
<feature type="transmembrane region" description="Helical" evidence="1">
    <location>
        <begin position="52"/>
        <end position="74"/>
    </location>
</feature>
<keyword evidence="1" id="KW-1133">Transmembrane helix</keyword>
<organism evidence="2 3">
    <name type="scientific">Myxacorys almedinensis A</name>
    <dbReference type="NCBI Taxonomy" id="2690445"/>
    <lineage>
        <taxon>Bacteria</taxon>
        <taxon>Bacillati</taxon>
        <taxon>Cyanobacteriota</taxon>
        <taxon>Cyanophyceae</taxon>
        <taxon>Leptolyngbyales</taxon>
        <taxon>Leptolyngbyaceae</taxon>
        <taxon>Myxacorys</taxon>
        <taxon>Myxacorys almedinensis</taxon>
    </lineage>
</organism>
<dbReference type="InterPro" id="IPR007038">
    <property type="entry name" value="HupE_UreJ"/>
</dbReference>
<keyword evidence="3" id="KW-1185">Reference proteome</keyword>
<evidence type="ECO:0000313" key="2">
    <source>
        <dbReference type="EMBL" id="NDJ15716.1"/>
    </source>
</evidence>
<dbReference type="AlphaFoldDB" id="A0A8J7Z0X0"/>
<proteinExistence type="predicted"/>
<comment type="caution">
    <text evidence="2">The sequence shown here is derived from an EMBL/GenBank/DDBJ whole genome shotgun (WGS) entry which is preliminary data.</text>
</comment>
<sequence length="213" mass="22197">MTVQQKLNPVAVVQVGVLAGLGWLATLQPAIAHHPMGGNIPASGWEGFLSGLGHPIVGLDHFAFIIAVGLLSALYSRGWRLPMFFLVSAMMGTGLHLLKLDLPVPESIIALSVIALGIILLLGKRFNMPALATGFAIAGLFHGYAYGESIIGAEAAPLAAYLAGFTAIQAAIALFFYALSVGLGQKAPVLNRSYGFVACLIGTLFLATSLRLG</sequence>
<reference evidence="2" key="1">
    <citation type="submission" date="2019-12" db="EMBL/GenBank/DDBJ databases">
        <title>High-Quality draft genome sequences of three cyanobacteria isolated from the limestone walls of the Old Cathedral of Coimbra.</title>
        <authorList>
            <person name="Tiago I."/>
            <person name="Soares F."/>
            <person name="Portugal A."/>
        </authorList>
    </citation>
    <scope>NUCLEOTIDE SEQUENCE</scope>
    <source>
        <strain evidence="2">A</strain>
    </source>
</reference>
<dbReference type="PIRSF" id="PIRSF016919">
    <property type="entry name" value="HupE_UreJ"/>
    <property type="match status" value="1"/>
</dbReference>
<feature type="transmembrane region" description="Helical" evidence="1">
    <location>
        <begin position="81"/>
        <end position="98"/>
    </location>
</feature>
<accession>A0A8J7Z0X0</accession>
<name>A0A8J7Z0X0_9CYAN</name>
<evidence type="ECO:0000313" key="3">
    <source>
        <dbReference type="Proteomes" id="UP000646053"/>
    </source>
</evidence>
<feature type="transmembrane region" description="Helical" evidence="1">
    <location>
        <begin position="159"/>
        <end position="181"/>
    </location>
</feature>
<feature type="transmembrane region" description="Helical" evidence="1">
    <location>
        <begin position="130"/>
        <end position="147"/>
    </location>
</feature>
<dbReference type="EMBL" id="WVIE01000001">
    <property type="protein sequence ID" value="NDJ15716.1"/>
    <property type="molecule type" value="Genomic_DNA"/>
</dbReference>
<evidence type="ECO:0008006" key="4">
    <source>
        <dbReference type="Google" id="ProtNLM"/>
    </source>
</evidence>
<evidence type="ECO:0000256" key="1">
    <source>
        <dbReference type="SAM" id="Phobius"/>
    </source>
</evidence>
<feature type="transmembrane region" description="Helical" evidence="1">
    <location>
        <begin position="193"/>
        <end position="212"/>
    </location>
</feature>